<dbReference type="Gene3D" id="3.40.50.1820">
    <property type="entry name" value="alpha/beta hydrolase"/>
    <property type="match status" value="1"/>
</dbReference>
<dbReference type="PRINTS" id="PR00111">
    <property type="entry name" value="ABHYDROLASE"/>
</dbReference>
<organism evidence="2 3">
    <name type="scientific">Hyphomonas adhaerens MHS-3</name>
    <dbReference type="NCBI Taxonomy" id="1280949"/>
    <lineage>
        <taxon>Bacteria</taxon>
        <taxon>Pseudomonadati</taxon>
        <taxon>Pseudomonadota</taxon>
        <taxon>Alphaproteobacteria</taxon>
        <taxon>Hyphomonadales</taxon>
        <taxon>Hyphomonadaceae</taxon>
        <taxon>Hyphomonas</taxon>
    </lineage>
</organism>
<dbReference type="InterPro" id="IPR029058">
    <property type="entry name" value="AB_hydrolase_fold"/>
</dbReference>
<dbReference type="InterPro" id="IPR000073">
    <property type="entry name" value="AB_hydrolase_1"/>
</dbReference>
<dbReference type="Proteomes" id="UP000027446">
    <property type="component" value="Unassembled WGS sequence"/>
</dbReference>
<protein>
    <submittedName>
        <fullName evidence="2">Poly(3-hydroxyalkanoate) depolymerase</fullName>
    </submittedName>
</protein>
<reference evidence="2 3" key="1">
    <citation type="journal article" date="2014" name="Antonie Van Leeuwenhoek">
        <title>Hyphomonas beringensis sp. nov. and Hyphomonas chukchiensis sp. nov., isolated from surface seawater of the Bering Sea and Chukchi Sea.</title>
        <authorList>
            <person name="Li C."/>
            <person name="Lai Q."/>
            <person name="Li G."/>
            <person name="Dong C."/>
            <person name="Wang J."/>
            <person name="Liao Y."/>
            <person name="Shao Z."/>
        </authorList>
    </citation>
    <scope>NUCLEOTIDE SEQUENCE [LARGE SCALE GENOMIC DNA]</scope>
    <source>
        <strain evidence="2 3">MHS-3</strain>
    </source>
</reference>
<dbReference type="GO" id="GO:0046503">
    <property type="term" value="P:glycerolipid catabolic process"/>
    <property type="evidence" value="ECO:0007669"/>
    <property type="project" value="TreeGrafter"/>
</dbReference>
<dbReference type="eggNOG" id="COG2267">
    <property type="taxonomic scope" value="Bacteria"/>
</dbReference>
<dbReference type="OrthoDB" id="7616518at2"/>
<dbReference type="SUPFAM" id="SSF53474">
    <property type="entry name" value="alpha/beta-Hydrolases"/>
    <property type="match status" value="1"/>
</dbReference>
<name>A0A069E709_9PROT</name>
<dbReference type="EMBL" id="ARYH01000002">
    <property type="protein sequence ID" value="KCZ83417.1"/>
    <property type="molecule type" value="Genomic_DNA"/>
</dbReference>
<dbReference type="PANTHER" id="PTHR43433:SF5">
    <property type="entry name" value="AB HYDROLASE-1 DOMAIN-CONTAINING PROTEIN"/>
    <property type="match status" value="1"/>
</dbReference>
<dbReference type="RefSeq" id="WP_035572323.1">
    <property type="nucleotide sequence ID" value="NZ_ARYH01000002.1"/>
</dbReference>
<dbReference type="PATRIC" id="fig|1280949.3.peg.2543"/>
<dbReference type="InterPro" id="IPR050471">
    <property type="entry name" value="AB_hydrolase"/>
</dbReference>
<comment type="caution">
    <text evidence="2">The sequence shown here is derived from an EMBL/GenBank/DDBJ whole genome shotgun (WGS) entry which is preliminary data.</text>
</comment>
<feature type="domain" description="AB hydrolase-1" evidence="1">
    <location>
        <begin position="33"/>
        <end position="160"/>
    </location>
</feature>
<keyword evidence="3" id="KW-1185">Reference proteome</keyword>
<dbReference type="GO" id="GO:0004806">
    <property type="term" value="F:triacylglycerol lipase activity"/>
    <property type="evidence" value="ECO:0007669"/>
    <property type="project" value="TreeGrafter"/>
</dbReference>
<dbReference type="Pfam" id="PF00561">
    <property type="entry name" value="Abhydrolase_1"/>
    <property type="match status" value="1"/>
</dbReference>
<evidence type="ECO:0000313" key="3">
    <source>
        <dbReference type="Proteomes" id="UP000027446"/>
    </source>
</evidence>
<sequence>MPEQRPQITMQDVDGLQLRTAFWPAREAKGNLPLLFFNGIGANLELTQGLGDMFPDRDVITFDVPGVGKSPVTQWPYRPWMLARWARKLLDQFHIDEVDVMGVSWGGALAQQFAFQYRNRVGKLILCATSAGMTMIPGRPKSLSKMVDARRYTDPEFMRESFSALYGDAVDGEVGRHIDNLLPPDPRGYFYQLLAFIGWSSLPFIRFMKMPSLVIMGDEDTIVPVANGHILRMGLPKSRLHVVEGGGHLFLVTRAAETAEIIREFLDAPEELADVAA</sequence>
<gene>
    <name evidence="2" type="ORF">HAD_12474</name>
</gene>
<accession>A0A069E709</accession>
<proteinExistence type="predicted"/>
<dbReference type="AlphaFoldDB" id="A0A069E709"/>
<evidence type="ECO:0000259" key="1">
    <source>
        <dbReference type="Pfam" id="PF00561"/>
    </source>
</evidence>
<dbReference type="STRING" id="1280949.HAD_12474"/>
<evidence type="ECO:0000313" key="2">
    <source>
        <dbReference type="EMBL" id="KCZ83417.1"/>
    </source>
</evidence>
<dbReference type="PANTHER" id="PTHR43433">
    <property type="entry name" value="HYDROLASE, ALPHA/BETA FOLD FAMILY PROTEIN"/>
    <property type="match status" value="1"/>
</dbReference>